<feature type="region of interest" description="Disordered" evidence="1">
    <location>
        <begin position="171"/>
        <end position="193"/>
    </location>
</feature>
<evidence type="ECO:0000313" key="4">
    <source>
        <dbReference type="Proteomes" id="UP001589836"/>
    </source>
</evidence>
<organism evidence="3 4">
    <name type="scientific">Pontibacillus salicampi</name>
    <dbReference type="NCBI Taxonomy" id="1449801"/>
    <lineage>
        <taxon>Bacteria</taxon>
        <taxon>Bacillati</taxon>
        <taxon>Bacillota</taxon>
        <taxon>Bacilli</taxon>
        <taxon>Bacillales</taxon>
        <taxon>Bacillaceae</taxon>
        <taxon>Pontibacillus</taxon>
    </lineage>
</organism>
<dbReference type="RefSeq" id="WP_377344970.1">
    <property type="nucleotide sequence ID" value="NZ_JBHLTP010000003.1"/>
</dbReference>
<dbReference type="EMBL" id="JBHLTP010000003">
    <property type="protein sequence ID" value="MFC0522439.1"/>
    <property type="molecule type" value="Genomic_DNA"/>
</dbReference>
<dbReference type="Pfam" id="PF05239">
    <property type="entry name" value="PRC"/>
    <property type="match status" value="1"/>
</dbReference>
<sequence>MKKSNQVINLPIVSIEDGDEIGLVKNLVINPETGSADFITIEHVNWQVSVKAIPFKKIVGIGEYAVMIESKSSILDLNEIPIANQLISKNVHITSTKLVTRKGELLGEAEEYYIDEETGKVLGIVFPYDGEAAVLEQDGIMTYGENITIITDQNYVSFITSLHDFGIAAPESADTDLSSPPLVSSPPSDNDQQQVEAQIGTVARQQIELLQGKVVQKDIYGMNGQLLFHAGHHLSEEDVKQVQGQGPGVVVDVTMNVSE</sequence>
<feature type="compositionally biased region" description="Low complexity" evidence="1">
    <location>
        <begin position="177"/>
        <end position="188"/>
    </location>
</feature>
<reference evidence="3 4" key="1">
    <citation type="submission" date="2024-09" db="EMBL/GenBank/DDBJ databases">
        <authorList>
            <person name="Sun Q."/>
            <person name="Mori K."/>
        </authorList>
    </citation>
    <scope>NUCLEOTIDE SEQUENCE [LARGE SCALE GENOMIC DNA]</scope>
    <source>
        <strain evidence="3 4">NCAIM B.02529</strain>
    </source>
</reference>
<proteinExistence type="predicted"/>
<feature type="domain" description="PRC-barrel" evidence="2">
    <location>
        <begin position="4"/>
        <end position="70"/>
    </location>
</feature>
<protein>
    <submittedName>
        <fullName evidence="3">PRC-barrel domain-containing protein</fullName>
    </submittedName>
</protein>
<accession>A0ABV6LJA8</accession>
<evidence type="ECO:0000313" key="3">
    <source>
        <dbReference type="EMBL" id="MFC0522439.1"/>
    </source>
</evidence>
<gene>
    <name evidence="3" type="ORF">ACFFGV_02395</name>
</gene>
<dbReference type="InterPro" id="IPR027275">
    <property type="entry name" value="PRC-brl_dom"/>
</dbReference>
<dbReference type="InterPro" id="IPR011033">
    <property type="entry name" value="PRC_barrel-like_sf"/>
</dbReference>
<evidence type="ECO:0000256" key="1">
    <source>
        <dbReference type="SAM" id="MobiDB-lite"/>
    </source>
</evidence>
<evidence type="ECO:0000259" key="2">
    <source>
        <dbReference type="Pfam" id="PF05239"/>
    </source>
</evidence>
<dbReference type="Proteomes" id="UP001589836">
    <property type="component" value="Unassembled WGS sequence"/>
</dbReference>
<comment type="caution">
    <text evidence="3">The sequence shown here is derived from an EMBL/GenBank/DDBJ whole genome shotgun (WGS) entry which is preliminary data.</text>
</comment>
<dbReference type="Gene3D" id="2.30.30.240">
    <property type="entry name" value="PRC-barrel domain"/>
    <property type="match status" value="1"/>
</dbReference>
<dbReference type="SUPFAM" id="SSF50346">
    <property type="entry name" value="PRC-barrel domain"/>
    <property type="match status" value="2"/>
</dbReference>
<name>A0ABV6LJA8_9BACI</name>
<keyword evidence="4" id="KW-1185">Reference proteome</keyword>